<dbReference type="Pfam" id="PF13927">
    <property type="entry name" value="Ig_3"/>
    <property type="match status" value="1"/>
</dbReference>
<dbReference type="EMBL" id="JAIWYP010000005">
    <property type="protein sequence ID" value="KAH3825453.1"/>
    <property type="molecule type" value="Genomic_DNA"/>
</dbReference>
<proteinExistence type="predicted"/>
<dbReference type="Proteomes" id="UP000828390">
    <property type="component" value="Unassembled WGS sequence"/>
</dbReference>
<dbReference type="PROSITE" id="PS50835">
    <property type="entry name" value="IG_LIKE"/>
    <property type="match status" value="1"/>
</dbReference>
<dbReference type="InterPro" id="IPR013783">
    <property type="entry name" value="Ig-like_fold"/>
</dbReference>
<gene>
    <name evidence="2" type="ORF">DPMN_127328</name>
</gene>
<evidence type="ECO:0000259" key="1">
    <source>
        <dbReference type="PROSITE" id="PS50835"/>
    </source>
</evidence>
<dbReference type="InterPro" id="IPR003598">
    <property type="entry name" value="Ig_sub2"/>
</dbReference>
<evidence type="ECO:0000313" key="3">
    <source>
        <dbReference type="Proteomes" id="UP000828390"/>
    </source>
</evidence>
<keyword evidence="3" id="KW-1185">Reference proteome</keyword>
<protein>
    <recommendedName>
        <fullName evidence="1">Ig-like domain-containing protein</fullName>
    </recommendedName>
</protein>
<name>A0A9D4JZ16_DREPO</name>
<reference evidence="2" key="1">
    <citation type="journal article" date="2019" name="bioRxiv">
        <title>The Genome of the Zebra Mussel, Dreissena polymorpha: A Resource for Invasive Species Research.</title>
        <authorList>
            <person name="McCartney M.A."/>
            <person name="Auch B."/>
            <person name="Kono T."/>
            <person name="Mallez S."/>
            <person name="Zhang Y."/>
            <person name="Obille A."/>
            <person name="Becker A."/>
            <person name="Abrahante J.E."/>
            <person name="Garbe J."/>
            <person name="Badalamenti J.P."/>
            <person name="Herman A."/>
            <person name="Mangelson H."/>
            <person name="Liachko I."/>
            <person name="Sullivan S."/>
            <person name="Sone E.D."/>
            <person name="Koren S."/>
            <person name="Silverstein K.A.T."/>
            <person name="Beckman K.B."/>
            <person name="Gohl D.M."/>
        </authorList>
    </citation>
    <scope>NUCLEOTIDE SEQUENCE</scope>
    <source>
        <strain evidence="2">Duluth1</strain>
        <tissue evidence="2">Whole animal</tissue>
    </source>
</reference>
<organism evidence="2 3">
    <name type="scientific">Dreissena polymorpha</name>
    <name type="common">Zebra mussel</name>
    <name type="synonym">Mytilus polymorpha</name>
    <dbReference type="NCBI Taxonomy" id="45954"/>
    <lineage>
        <taxon>Eukaryota</taxon>
        <taxon>Metazoa</taxon>
        <taxon>Spiralia</taxon>
        <taxon>Lophotrochozoa</taxon>
        <taxon>Mollusca</taxon>
        <taxon>Bivalvia</taxon>
        <taxon>Autobranchia</taxon>
        <taxon>Heteroconchia</taxon>
        <taxon>Euheterodonta</taxon>
        <taxon>Imparidentia</taxon>
        <taxon>Neoheterodontei</taxon>
        <taxon>Myida</taxon>
        <taxon>Dreissenoidea</taxon>
        <taxon>Dreissenidae</taxon>
        <taxon>Dreissena</taxon>
    </lineage>
</organism>
<dbReference type="InterPro" id="IPR007110">
    <property type="entry name" value="Ig-like_dom"/>
</dbReference>
<evidence type="ECO:0000313" key="2">
    <source>
        <dbReference type="EMBL" id="KAH3825453.1"/>
    </source>
</evidence>
<sequence length="104" mass="11615">MEFFVEGFNYQTHITFNETTQITLRCQGDGFPPPTMQLLKNGIEYSVGNSPFRPTMKLNGSQDTGNYTCIAANALGKDGKTVYISCHINMDNHQGYKILLISIC</sequence>
<dbReference type="Gene3D" id="2.60.40.10">
    <property type="entry name" value="Immunoglobulins"/>
    <property type="match status" value="1"/>
</dbReference>
<reference evidence="2" key="2">
    <citation type="submission" date="2020-11" db="EMBL/GenBank/DDBJ databases">
        <authorList>
            <person name="McCartney M.A."/>
            <person name="Auch B."/>
            <person name="Kono T."/>
            <person name="Mallez S."/>
            <person name="Becker A."/>
            <person name="Gohl D.M."/>
            <person name="Silverstein K.A.T."/>
            <person name="Koren S."/>
            <person name="Bechman K.B."/>
            <person name="Herman A."/>
            <person name="Abrahante J.E."/>
            <person name="Garbe J."/>
        </authorList>
    </citation>
    <scope>NUCLEOTIDE SEQUENCE</scope>
    <source>
        <strain evidence="2">Duluth1</strain>
        <tissue evidence="2">Whole animal</tissue>
    </source>
</reference>
<dbReference type="AlphaFoldDB" id="A0A9D4JZ16"/>
<feature type="domain" description="Ig-like" evidence="1">
    <location>
        <begin position="1"/>
        <end position="85"/>
    </location>
</feature>
<dbReference type="InterPro" id="IPR036179">
    <property type="entry name" value="Ig-like_dom_sf"/>
</dbReference>
<comment type="caution">
    <text evidence="2">The sequence shown here is derived from an EMBL/GenBank/DDBJ whole genome shotgun (WGS) entry which is preliminary data.</text>
</comment>
<dbReference type="SUPFAM" id="SSF48726">
    <property type="entry name" value="Immunoglobulin"/>
    <property type="match status" value="1"/>
</dbReference>
<accession>A0A9D4JZ16</accession>
<dbReference type="SMART" id="SM00408">
    <property type="entry name" value="IGc2"/>
    <property type="match status" value="1"/>
</dbReference>